<feature type="region of interest" description="Disordered" evidence="1">
    <location>
        <begin position="101"/>
        <end position="140"/>
    </location>
</feature>
<gene>
    <name evidence="3" type="ORF">B0T14DRAFT_561527</name>
</gene>
<evidence type="ECO:0000313" key="4">
    <source>
        <dbReference type="Proteomes" id="UP001175000"/>
    </source>
</evidence>
<sequence>MAYYESSPDVKGTRVSSVTETASGHTTLWEENVTSGTFGNGNVFTATIGRPVGQGEFSGTAKANQGDFSCWRNHRKGLYIWDIYLCDGIYDCNRKARTATTSDSVRPWTTMSSAGPATGSESSEPPHRTSPEPEERKDGTTRAAEIAGIVAGIAAFLALLGGIFGWWYRRRKDRAGKATDEATDEAAVPKP</sequence>
<comment type="caution">
    <text evidence="3">The sequence shown here is derived from an EMBL/GenBank/DDBJ whole genome shotgun (WGS) entry which is preliminary data.</text>
</comment>
<organism evidence="3 4">
    <name type="scientific">Immersiella caudata</name>
    <dbReference type="NCBI Taxonomy" id="314043"/>
    <lineage>
        <taxon>Eukaryota</taxon>
        <taxon>Fungi</taxon>
        <taxon>Dikarya</taxon>
        <taxon>Ascomycota</taxon>
        <taxon>Pezizomycotina</taxon>
        <taxon>Sordariomycetes</taxon>
        <taxon>Sordariomycetidae</taxon>
        <taxon>Sordariales</taxon>
        <taxon>Lasiosphaeriaceae</taxon>
        <taxon>Immersiella</taxon>
    </lineage>
</organism>
<dbReference type="CDD" id="cd12087">
    <property type="entry name" value="TM_EGFR-like"/>
    <property type="match status" value="1"/>
</dbReference>
<evidence type="ECO:0000256" key="2">
    <source>
        <dbReference type="SAM" id="Phobius"/>
    </source>
</evidence>
<evidence type="ECO:0000256" key="1">
    <source>
        <dbReference type="SAM" id="MobiDB-lite"/>
    </source>
</evidence>
<reference evidence="3" key="1">
    <citation type="submission" date="2023-06" db="EMBL/GenBank/DDBJ databases">
        <title>Genome-scale phylogeny and comparative genomics of the fungal order Sordariales.</title>
        <authorList>
            <consortium name="Lawrence Berkeley National Laboratory"/>
            <person name="Hensen N."/>
            <person name="Bonometti L."/>
            <person name="Westerberg I."/>
            <person name="Brannstrom I.O."/>
            <person name="Guillou S."/>
            <person name="Cros-Aarteil S."/>
            <person name="Calhoun S."/>
            <person name="Haridas S."/>
            <person name="Kuo A."/>
            <person name="Mondo S."/>
            <person name="Pangilinan J."/>
            <person name="Riley R."/>
            <person name="Labutti K."/>
            <person name="Andreopoulos B."/>
            <person name="Lipzen A."/>
            <person name="Chen C."/>
            <person name="Yanf M."/>
            <person name="Daum C."/>
            <person name="Ng V."/>
            <person name="Clum A."/>
            <person name="Steindorff A."/>
            <person name="Ohm R."/>
            <person name="Martin F."/>
            <person name="Silar P."/>
            <person name="Natvig D."/>
            <person name="Lalanne C."/>
            <person name="Gautier V."/>
            <person name="Ament-Velasquez S.L."/>
            <person name="Kruys A."/>
            <person name="Hutchinson M.I."/>
            <person name="Powell A.J."/>
            <person name="Barry K."/>
            <person name="Miller A.N."/>
            <person name="Grigoriev I.V."/>
            <person name="Debuchy R."/>
            <person name="Gladieux P."/>
            <person name="Thoren M.H."/>
            <person name="Johannesson H."/>
        </authorList>
    </citation>
    <scope>NUCLEOTIDE SEQUENCE</scope>
    <source>
        <strain evidence="3">CBS 606.72</strain>
    </source>
</reference>
<keyword evidence="2" id="KW-1133">Transmembrane helix</keyword>
<dbReference type="AlphaFoldDB" id="A0AA39XHH3"/>
<feature type="compositionally biased region" description="Basic and acidic residues" evidence="1">
    <location>
        <begin position="124"/>
        <end position="140"/>
    </location>
</feature>
<feature type="transmembrane region" description="Helical" evidence="2">
    <location>
        <begin position="146"/>
        <end position="168"/>
    </location>
</feature>
<protein>
    <submittedName>
        <fullName evidence="3">Uncharacterized protein</fullName>
    </submittedName>
</protein>
<name>A0AA39XHH3_9PEZI</name>
<dbReference type="Proteomes" id="UP001175000">
    <property type="component" value="Unassembled WGS sequence"/>
</dbReference>
<accession>A0AA39XHH3</accession>
<keyword evidence="2" id="KW-0472">Membrane</keyword>
<evidence type="ECO:0000313" key="3">
    <source>
        <dbReference type="EMBL" id="KAK0633999.1"/>
    </source>
</evidence>
<keyword evidence="4" id="KW-1185">Reference proteome</keyword>
<keyword evidence="2" id="KW-0812">Transmembrane</keyword>
<dbReference type="EMBL" id="JAULSU010000001">
    <property type="protein sequence ID" value="KAK0633999.1"/>
    <property type="molecule type" value="Genomic_DNA"/>
</dbReference>
<feature type="compositionally biased region" description="Polar residues" evidence="1">
    <location>
        <begin position="101"/>
        <end position="123"/>
    </location>
</feature>
<proteinExistence type="predicted"/>